<protein>
    <recommendedName>
        <fullName evidence="9">Lipoprotein signal peptidase</fullName>
        <ecNumber evidence="9">3.4.23.36</ecNumber>
    </recommendedName>
</protein>
<dbReference type="STRING" id="1547922.ISF6_4376"/>
<dbReference type="PROSITE" id="PS00855">
    <property type="entry name" value="SPASE_II"/>
    <property type="match status" value="1"/>
</dbReference>
<dbReference type="PANTHER" id="PTHR33695:SF1">
    <property type="entry name" value="LIPOPROTEIN SIGNAL PEPTIDASE"/>
    <property type="match status" value="1"/>
</dbReference>
<proteinExistence type="inferred from homology"/>
<evidence type="ECO:0000256" key="7">
    <source>
        <dbReference type="ARBA" id="ARBA00022989"/>
    </source>
</evidence>
<evidence type="ECO:0000256" key="5">
    <source>
        <dbReference type="ARBA" id="ARBA00022750"/>
    </source>
</evidence>
<comment type="catalytic activity">
    <reaction evidence="9">
        <text>Release of signal peptides from bacterial membrane prolipoproteins. Hydrolyzes -Xaa-Yaa-Zaa-|-(S,diacylglyceryl)Cys-, in which Xaa is hydrophobic (preferably Leu), and Yaa (Ala or Ser) and Zaa (Gly or Ala) have small, neutral side chains.</text>
        <dbReference type="EC" id="3.4.23.36"/>
    </reaction>
</comment>
<gene>
    <name evidence="12" type="ORF">ISF6_4376</name>
</gene>
<accession>A0A0K8P6G0</accession>
<evidence type="ECO:0000256" key="2">
    <source>
        <dbReference type="ARBA" id="ARBA00022475"/>
    </source>
</evidence>
<dbReference type="Proteomes" id="UP000037660">
    <property type="component" value="Unassembled WGS sequence"/>
</dbReference>
<organism evidence="12 13">
    <name type="scientific">Piscinibacter sakaiensis</name>
    <name type="common">Ideonella sakaiensis</name>
    <dbReference type="NCBI Taxonomy" id="1547922"/>
    <lineage>
        <taxon>Bacteria</taxon>
        <taxon>Pseudomonadati</taxon>
        <taxon>Pseudomonadota</taxon>
        <taxon>Betaproteobacteria</taxon>
        <taxon>Burkholderiales</taxon>
        <taxon>Sphaerotilaceae</taxon>
        <taxon>Piscinibacter</taxon>
    </lineage>
</organism>
<evidence type="ECO:0000256" key="9">
    <source>
        <dbReference type="RuleBase" id="RU000594"/>
    </source>
</evidence>
<feature type="transmembrane region" description="Helical" evidence="11">
    <location>
        <begin position="75"/>
        <end position="94"/>
    </location>
</feature>
<dbReference type="Pfam" id="PF01252">
    <property type="entry name" value="Peptidase_A8"/>
    <property type="match status" value="1"/>
</dbReference>
<dbReference type="GO" id="GO:0004190">
    <property type="term" value="F:aspartic-type endopeptidase activity"/>
    <property type="evidence" value="ECO:0007669"/>
    <property type="project" value="UniProtKB-KW"/>
</dbReference>
<dbReference type="PANTHER" id="PTHR33695">
    <property type="entry name" value="LIPOPROTEIN SIGNAL PEPTIDASE"/>
    <property type="match status" value="1"/>
</dbReference>
<keyword evidence="12" id="KW-0449">Lipoprotein</keyword>
<dbReference type="NCBIfam" id="TIGR00077">
    <property type="entry name" value="lspA"/>
    <property type="match status" value="1"/>
</dbReference>
<evidence type="ECO:0000313" key="13">
    <source>
        <dbReference type="Proteomes" id="UP000037660"/>
    </source>
</evidence>
<keyword evidence="6 9" id="KW-0378">Hydrolase</keyword>
<reference evidence="12 13" key="2">
    <citation type="journal article" date="2016" name="Science">
        <title>A bacterium that degrades and assimilates poly(ethylene terephthalate).</title>
        <authorList>
            <person name="Yoshida S."/>
            <person name="Hiraga K."/>
            <person name="Takehana T."/>
            <person name="Taniguchi I."/>
            <person name="Yamaji H."/>
            <person name="Maeda Y."/>
            <person name="Toyohara K."/>
            <person name="Miyamoto K."/>
            <person name="Kimura Y."/>
            <person name="Oda K."/>
        </authorList>
    </citation>
    <scope>NUCLEOTIDE SEQUENCE [LARGE SCALE GENOMIC DNA]</scope>
    <source>
        <strain evidence="13">NBRC 110686 / TISTR 2288 / 201-F6</strain>
    </source>
</reference>
<dbReference type="EC" id="3.4.23.36" evidence="9"/>
<dbReference type="EMBL" id="BBYR01000068">
    <property type="protein sequence ID" value="GAP38182.1"/>
    <property type="molecule type" value="Genomic_DNA"/>
</dbReference>
<dbReference type="AlphaFoldDB" id="A0A0K8P6G0"/>
<evidence type="ECO:0000256" key="4">
    <source>
        <dbReference type="ARBA" id="ARBA00022692"/>
    </source>
</evidence>
<evidence type="ECO:0000256" key="3">
    <source>
        <dbReference type="ARBA" id="ARBA00022670"/>
    </source>
</evidence>
<evidence type="ECO:0000256" key="8">
    <source>
        <dbReference type="ARBA" id="ARBA00023136"/>
    </source>
</evidence>
<keyword evidence="13" id="KW-1185">Reference proteome</keyword>
<comment type="caution">
    <text evidence="12">The sequence shown here is derived from an EMBL/GenBank/DDBJ whole genome shotgun (WGS) entry which is preliminary data.</text>
</comment>
<keyword evidence="5 9" id="KW-0064">Aspartyl protease</keyword>
<keyword evidence="2" id="KW-1003">Cell membrane</keyword>
<dbReference type="GO" id="GO:0016020">
    <property type="term" value="C:membrane"/>
    <property type="evidence" value="ECO:0007669"/>
    <property type="project" value="InterPro"/>
</dbReference>
<keyword evidence="7 11" id="KW-1133">Transmembrane helix</keyword>
<reference evidence="13" key="1">
    <citation type="submission" date="2015-07" db="EMBL/GenBank/DDBJ databases">
        <title>Discovery of a poly(ethylene terephthalate assimilation.</title>
        <authorList>
            <person name="Yoshida S."/>
            <person name="Hiraga K."/>
            <person name="Takehana T."/>
            <person name="Taniguchi I."/>
            <person name="Yamaji H."/>
            <person name="Maeda Y."/>
            <person name="Toyohara K."/>
            <person name="Miyamoto K."/>
            <person name="Kimura Y."/>
            <person name="Oda K."/>
        </authorList>
    </citation>
    <scope>NUCLEOTIDE SEQUENCE [LARGE SCALE GENOMIC DNA]</scope>
    <source>
        <strain evidence="13">NBRC 110686 / TISTR 2288 / 201-F6</strain>
    </source>
</reference>
<evidence type="ECO:0000256" key="11">
    <source>
        <dbReference type="SAM" id="Phobius"/>
    </source>
</evidence>
<evidence type="ECO:0000313" key="12">
    <source>
        <dbReference type="EMBL" id="GAP38182.1"/>
    </source>
</evidence>
<comment type="similarity">
    <text evidence="1 10">Belongs to the peptidase A8 family.</text>
</comment>
<evidence type="ECO:0000256" key="10">
    <source>
        <dbReference type="RuleBase" id="RU004181"/>
    </source>
</evidence>
<comment type="function">
    <text evidence="9">This protein specifically catalyzes the removal of signal peptides from prolipoproteins.</text>
</comment>
<name>A0A0K8P6G0_PISS1</name>
<evidence type="ECO:0000256" key="6">
    <source>
        <dbReference type="ARBA" id="ARBA00022801"/>
    </source>
</evidence>
<dbReference type="InterPro" id="IPR001872">
    <property type="entry name" value="Peptidase_A8"/>
</dbReference>
<evidence type="ECO:0000256" key="1">
    <source>
        <dbReference type="ARBA" id="ARBA00006139"/>
    </source>
</evidence>
<keyword evidence="8 11" id="KW-0472">Membrane</keyword>
<keyword evidence="3 9" id="KW-0645">Protease</keyword>
<feature type="transmembrane region" description="Helical" evidence="11">
    <location>
        <begin position="6"/>
        <end position="24"/>
    </location>
</feature>
<dbReference type="GO" id="GO:0006508">
    <property type="term" value="P:proteolysis"/>
    <property type="evidence" value="ECO:0007669"/>
    <property type="project" value="UniProtKB-KW"/>
</dbReference>
<dbReference type="PRINTS" id="PR00781">
    <property type="entry name" value="LIPOSIGPTASE"/>
</dbReference>
<keyword evidence="4 11" id="KW-0812">Transmembrane</keyword>
<sequence>MAGASGWQRYFFITLGLLVAVWLIRQLKQTLPRFEAVGYSLILGGALGNVVDRLLRGQVVDFLDFHWQGMHWPAFNLADVAISIGVGCLIARFLEIRDKGNKGRLLSG</sequence>